<evidence type="ECO:0000313" key="1">
    <source>
        <dbReference type="Proteomes" id="UP000515158"/>
    </source>
</evidence>
<dbReference type="KEGG" id="tpal:117648286"/>
<reference evidence="2" key="1">
    <citation type="submission" date="2025-08" db="UniProtKB">
        <authorList>
            <consortium name="RefSeq"/>
        </authorList>
    </citation>
    <scope>IDENTIFICATION</scope>
    <source>
        <tissue evidence="2">Total insect</tissue>
    </source>
</reference>
<dbReference type="InParanoid" id="A0A6P8ZCQ1"/>
<dbReference type="GeneID" id="117648286"/>
<dbReference type="AlphaFoldDB" id="A0A6P8ZCQ1"/>
<protein>
    <submittedName>
        <fullName evidence="2">Uncharacterized protein LOC117648286</fullName>
    </submittedName>
</protein>
<name>A0A6P8ZCQ1_THRPL</name>
<proteinExistence type="predicted"/>
<sequence length="107" mass="11796">MGLFGVGNTVFAFSHALNVRVRHDTLAVRKIRSGLTLGSGYLGRRDNPPSSDILIFLRCLCRCFNTTWMGRRRQQASTVVTVSNHGFWKGQGLNHIPISGDSAVQGH</sequence>
<evidence type="ECO:0000313" key="2">
    <source>
        <dbReference type="RefSeq" id="XP_034246627.1"/>
    </source>
</evidence>
<dbReference type="Proteomes" id="UP000515158">
    <property type="component" value="Unplaced"/>
</dbReference>
<accession>A0A6P8ZCQ1</accession>
<dbReference type="RefSeq" id="XP_034246627.1">
    <property type="nucleotide sequence ID" value="XM_034390736.1"/>
</dbReference>
<organism evidence="2">
    <name type="scientific">Thrips palmi</name>
    <name type="common">Melon thrips</name>
    <dbReference type="NCBI Taxonomy" id="161013"/>
    <lineage>
        <taxon>Eukaryota</taxon>
        <taxon>Metazoa</taxon>
        <taxon>Ecdysozoa</taxon>
        <taxon>Arthropoda</taxon>
        <taxon>Hexapoda</taxon>
        <taxon>Insecta</taxon>
        <taxon>Pterygota</taxon>
        <taxon>Neoptera</taxon>
        <taxon>Paraneoptera</taxon>
        <taxon>Thysanoptera</taxon>
        <taxon>Terebrantia</taxon>
        <taxon>Thripoidea</taxon>
        <taxon>Thripidae</taxon>
        <taxon>Thrips</taxon>
    </lineage>
</organism>
<gene>
    <name evidence="2" type="primary">LOC117648286</name>
</gene>
<keyword evidence="1" id="KW-1185">Reference proteome</keyword>